<protein>
    <submittedName>
        <fullName evidence="2">Uncharacterized protein</fullName>
    </submittedName>
</protein>
<dbReference type="Proteomes" id="UP000011115">
    <property type="component" value="Unassembled WGS sequence"/>
</dbReference>
<evidence type="ECO:0000256" key="1">
    <source>
        <dbReference type="SAM" id="MobiDB-lite"/>
    </source>
</evidence>
<dbReference type="EnsemblPlants" id="PGSC0003DMT400097034">
    <property type="protein sequence ID" value="PGSC0003DMT400097034"/>
    <property type="gene ID" value="PGSC0003DMG400046605"/>
</dbReference>
<dbReference type="Gramene" id="PGSC0003DMT400097034">
    <property type="protein sequence ID" value="PGSC0003DMT400097034"/>
    <property type="gene ID" value="PGSC0003DMG400046605"/>
</dbReference>
<feature type="compositionally biased region" description="Pro residues" evidence="1">
    <location>
        <begin position="129"/>
        <end position="139"/>
    </location>
</feature>
<dbReference type="InParanoid" id="M1DZR8"/>
<sequence>MPSSKWFSRVGSGLSFGISSQLCPLSLSVTNLVSEQRRILVSQQAVSSRVLFINVLYTTFDKQKATGHIEMADTRQTTTSQGLDTSAGDGTGEVPRVEVAHYETHVETSSHPPIASPQLQEPPRATGPLTPPAIPPLVPLIPSDQDFKSAVYMLAQERQKRARPTGSHGDFQGDPRPQYSSRPPRPPP</sequence>
<dbReference type="HOGENOM" id="CLU_1443356_0_0_1"/>
<evidence type="ECO:0000313" key="3">
    <source>
        <dbReference type="Proteomes" id="UP000011115"/>
    </source>
</evidence>
<feature type="region of interest" description="Disordered" evidence="1">
    <location>
        <begin position="104"/>
        <end position="188"/>
    </location>
</feature>
<accession>M1DZR8</accession>
<evidence type="ECO:0000313" key="2">
    <source>
        <dbReference type="EnsemblPlants" id="PGSC0003DMT400097034"/>
    </source>
</evidence>
<proteinExistence type="predicted"/>
<reference evidence="2" key="2">
    <citation type="submission" date="2015-06" db="UniProtKB">
        <authorList>
            <consortium name="EnsemblPlants"/>
        </authorList>
    </citation>
    <scope>IDENTIFICATION</scope>
    <source>
        <strain evidence="2">DM1-3 516 R44</strain>
    </source>
</reference>
<keyword evidence="3" id="KW-1185">Reference proteome</keyword>
<dbReference type="PaxDb" id="4113-PGSC0003DMT400097034"/>
<name>M1DZR8_SOLTU</name>
<organism evidence="2 3">
    <name type="scientific">Solanum tuberosum</name>
    <name type="common">Potato</name>
    <dbReference type="NCBI Taxonomy" id="4113"/>
    <lineage>
        <taxon>Eukaryota</taxon>
        <taxon>Viridiplantae</taxon>
        <taxon>Streptophyta</taxon>
        <taxon>Embryophyta</taxon>
        <taxon>Tracheophyta</taxon>
        <taxon>Spermatophyta</taxon>
        <taxon>Magnoliopsida</taxon>
        <taxon>eudicotyledons</taxon>
        <taxon>Gunneridae</taxon>
        <taxon>Pentapetalae</taxon>
        <taxon>asterids</taxon>
        <taxon>lamiids</taxon>
        <taxon>Solanales</taxon>
        <taxon>Solanaceae</taxon>
        <taxon>Solanoideae</taxon>
        <taxon>Solaneae</taxon>
        <taxon>Solanum</taxon>
    </lineage>
</organism>
<reference evidence="3" key="1">
    <citation type="journal article" date="2011" name="Nature">
        <title>Genome sequence and analysis of the tuber crop potato.</title>
        <authorList>
            <consortium name="The Potato Genome Sequencing Consortium"/>
        </authorList>
    </citation>
    <scope>NUCLEOTIDE SEQUENCE [LARGE SCALE GENOMIC DNA]</scope>
    <source>
        <strain evidence="3">cv. DM1-3 516 R44</strain>
    </source>
</reference>
<dbReference type="AlphaFoldDB" id="M1DZR8"/>